<organism evidence="3 4">
    <name type="scientific">Ligilactobacillus agilis DSM 20509</name>
    <dbReference type="NCBI Taxonomy" id="1423718"/>
    <lineage>
        <taxon>Bacteria</taxon>
        <taxon>Bacillati</taxon>
        <taxon>Bacillota</taxon>
        <taxon>Bacilli</taxon>
        <taxon>Lactobacillales</taxon>
        <taxon>Lactobacillaceae</taxon>
        <taxon>Ligilactobacillus</taxon>
    </lineage>
</organism>
<reference evidence="3 4" key="1">
    <citation type="journal article" date="2015" name="Genome Announc.">
        <title>Expanding the biotechnology potential of lactobacilli through comparative genomics of 213 strains and associated genera.</title>
        <authorList>
            <person name="Sun Z."/>
            <person name="Harris H.M."/>
            <person name="McCann A."/>
            <person name="Guo C."/>
            <person name="Argimon S."/>
            <person name="Zhang W."/>
            <person name="Yang X."/>
            <person name="Jeffery I.B."/>
            <person name="Cooney J.C."/>
            <person name="Kagawa T.F."/>
            <person name="Liu W."/>
            <person name="Song Y."/>
            <person name="Salvetti E."/>
            <person name="Wrobel A."/>
            <person name="Rasinkangas P."/>
            <person name="Parkhill J."/>
            <person name="Rea M.C."/>
            <person name="O'Sullivan O."/>
            <person name="Ritari J."/>
            <person name="Douillard F.P."/>
            <person name="Paul Ross R."/>
            <person name="Yang R."/>
            <person name="Briner A.E."/>
            <person name="Felis G.E."/>
            <person name="de Vos W.M."/>
            <person name="Barrangou R."/>
            <person name="Klaenhammer T.R."/>
            <person name="Caufield P.W."/>
            <person name="Cui Y."/>
            <person name="Zhang H."/>
            <person name="O'Toole P.W."/>
        </authorList>
    </citation>
    <scope>NUCLEOTIDE SEQUENCE [LARGE SCALE GENOMIC DNA]</scope>
    <source>
        <strain evidence="3 4">DSM 20509</strain>
    </source>
</reference>
<dbReference type="GO" id="GO:0016491">
    <property type="term" value="F:oxidoreductase activity"/>
    <property type="evidence" value="ECO:0007669"/>
    <property type="project" value="UniProtKB-KW"/>
</dbReference>
<dbReference type="OrthoDB" id="9803333at2"/>
<keyword evidence="2" id="KW-0560">Oxidoreductase</keyword>
<dbReference type="NCBIfam" id="NF005118">
    <property type="entry name" value="PRK06550.1"/>
    <property type="match status" value="1"/>
</dbReference>
<dbReference type="PANTHER" id="PTHR42879">
    <property type="entry name" value="3-OXOACYL-(ACYL-CARRIER-PROTEIN) REDUCTASE"/>
    <property type="match status" value="1"/>
</dbReference>
<dbReference type="Pfam" id="PF13561">
    <property type="entry name" value="adh_short_C2"/>
    <property type="match status" value="1"/>
</dbReference>
<dbReference type="PRINTS" id="PR00081">
    <property type="entry name" value="GDHRDH"/>
</dbReference>
<sequence length="254" mass="26887">MINSYPDLTKKVVIITGVASGIGYAQAKAFLTNGCQVFGLDKQTTAKITELTATFGNNFSFSQVDVKEEDQLEKFVKLAQAKCSRIDILLNTAGILDGYCPSLETPLAFFDEVIATNLRSVFILTNLVLPQMLSQKHGVIINMASIAGLVAGGGGAAYTTVKHGIIGYTKQLTYDYASVGIRANCIAPGAINTPMNAADFAGDGAMAKEVAASTPAKRWANPEEVANLSLFLASQSADYIHGSVLPIDGGWLVK</sequence>
<dbReference type="Proteomes" id="UP000051008">
    <property type="component" value="Unassembled WGS sequence"/>
</dbReference>
<accession>A0A0R2A8X1</accession>
<dbReference type="CDD" id="cd05233">
    <property type="entry name" value="SDR_c"/>
    <property type="match status" value="1"/>
</dbReference>
<dbReference type="PATRIC" id="fig|1423718.3.peg.332"/>
<protein>
    <submittedName>
        <fullName evidence="3">3-ketoacyl-(Acyl-carrier-protein) reductase</fullName>
    </submittedName>
</protein>
<evidence type="ECO:0000313" key="3">
    <source>
        <dbReference type="EMBL" id="KRM63536.1"/>
    </source>
</evidence>
<gene>
    <name evidence="3" type="ORF">FC14_GL000316</name>
</gene>
<dbReference type="SUPFAM" id="SSF51735">
    <property type="entry name" value="NAD(P)-binding Rossmann-fold domains"/>
    <property type="match status" value="1"/>
</dbReference>
<keyword evidence="4" id="KW-1185">Reference proteome</keyword>
<evidence type="ECO:0000313" key="4">
    <source>
        <dbReference type="Proteomes" id="UP000051008"/>
    </source>
</evidence>
<dbReference type="InterPro" id="IPR036291">
    <property type="entry name" value="NAD(P)-bd_dom_sf"/>
</dbReference>
<dbReference type="FunFam" id="3.40.50.720:FF:000084">
    <property type="entry name" value="Short-chain dehydrogenase reductase"/>
    <property type="match status" value="1"/>
</dbReference>
<evidence type="ECO:0000256" key="1">
    <source>
        <dbReference type="ARBA" id="ARBA00006484"/>
    </source>
</evidence>
<dbReference type="PRINTS" id="PR00080">
    <property type="entry name" value="SDRFAMILY"/>
</dbReference>
<dbReference type="EMBL" id="AYYP01000060">
    <property type="protein sequence ID" value="KRM63536.1"/>
    <property type="molecule type" value="Genomic_DNA"/>
</dbReference>
<evidence type="ECO:0000256" key="2">
    <source>
        <dbReference type="ARBA" id="ARBA00023002"/>
    </source>
</evidence>
<name>A0A0R2A8X1_9LACO</name>
<dbReference type="AlphaFoldDB" id="A0A0R2A8X1"/>
<comment type="similarity">
    <text evidence="1">Belongs to the short-chain dehydrogenases/reductases (SDR) family.</text>
</comment>
<proteinExistence type="inferred from homology"/>
<dbReference type="GO" id="GO:0008206">
    <property type="term" value="P:bile acid metabolic process"/>
    <property type="evidence" value="ECO:0007669"/>
    <property type="project" value="UniProtKB-ARBA"/>
</dbReference>
<dbReference type="PANTHER" id="PTHR42879:SF2">
    <property type="entry name" value="3-OXOACYL-[ACYL-CARRIER-PROTEIN] REDUCTASE FABG"/>
    <property type="match status" value="1"/>
</dbReference>
<dbReference type="InterPro" id="IPR002347">
    <property type="entry name" value="SDR_fam"/>
</dbReference>
<dbReference type="Gene3D" id="3.40.50.720">
    <property type="entry name" value="NAD(P)-binding Rossmann-like Domain"/>
    <property type="match status" value="1"/>
</dbReference>
<dbReference type="InterPro" id="IPR050259">
    <property type="entry name" value="SDR"/>
</dbReference>
<comment type="caution">
    <text evidence="3">The sequence shown here is derived from an EMBL/GenBank/DDBJ whole genome shotgun (WGS) entry which is preliminary data.</text>
</comment>